<dbReference type="EMBL" id="JAENHO010000001">
    <property type="protein sequence ID" value="MBL7253079.1"/>
    <property type="molecule type" value="Genomic_DNA"/>
</dbReference>
<reference evidence="2 3" key="1">
    <citation type="submission" date="2021-01" db="EMBL/GenBank/DDBJ databases">
        <title>Actinoplanes sp. nov. LDG1-01 isolated from lichen.</title>
        <authorList>
            <person name="Saeng-In P."/>
            <person name="Phongsopitanun W."/>
            <person name="Kanchanasin P."/>
            <person name="Yuki M."/>
            <person name="Kudo T."/>
            <person name="Ohkuma M."/>
            <person name="Tanasupawat S."/>
        </authorList>
    </citation>
    <scope>NUCLEOTIDE SEQUENCE [LARGE SCALE GENOMIC DNA]</scope>
    <source>
        <strain evidence="2 3">LDG1-01</strain>
    </source>
</reference>
<keyword evidence="1" id="KW-1133">Transmembrane helix</keyword>
<name>A0ABS1VFY3_9ACTN</name>
<comment type="caution">
    <text evidence="2">The sequence shown here is derived from an EMBL/GenBank/DDBJ whole genome shotgun (WGS) entry which is preliminary data.</text>
</comment>
<dbReference type="Proteomes" id="UP000598996">
    <property type="component" value="Unassembled WGS sequence"/>
</dbReference>
<evidence type="ECO:0000313" key="2">
    <source>
        <dbReference type="EMBL" id="MBL7253079.1"/>
    </source>
</evidence>
<gene>
    <name evidence="2" type="ORF">JKJ07_02015</name>
</gene>
<keyword evidence="1" id="KW-0472">Membrane</keyword>
<protein>
    <submittedName>
        <fullName evidence="2">Uncharacterized protein</fullName>
    </submittedName>
</protein>
<keyword evidence="3" id="KW-1185">Reference proteome</keyword>
<organism evidence="2 3">
    <name type="scientific">Paractinoplanes lichenicola</name>
    <dbReference type="NCBI Taxonomy" id="2802976"/>
    <lineage>
        <taxon>Bacteria</taxon>
        <taxon>Bacillati</taxon>
        <taxon>Actinomycetota</taxon>
        <taxon>Actinomycetes</taxon>
        <taxon>Micromonosporales</taxon>
        <taxon>Micromonosporaceae</taxon>
        <taxon>Paractinoplanes</taxon>
    </lineage>
</organism>
<evidence type="ECO:0000313" key="3">
    <source>
        <dbReference type="Proteomes" id="UP000598996"/>
    </source>
</evidence>
<accession>A0ABS1VFY3</accession>
<evidence type="ECO:0000256" key="1">
    <source>
        <dbReference type="SAM" id="Phobius"/>
    </source>
</evidence>
<feature type="transmembrane region" description="Helical" evidence="1">
    <location>
        <begin position="23"/>
        <end position="48"/>
    </location>
</feature>
<keyword evidence="1" id="KW-0812">Transmembrane</keyword>
<proteinExistence type="predicted"/>
<sequence length="85" mass="9404">MPQLVTVRYRPEPDLRHTWHVPVLPVALLLAPILVLALLSGLIACVVFRINPVAALYGLARVVWALRGTTFDLVDGRTAFGISFR</sequence>